<organism evidence="4">
    <name type="scientific">marine sediment metagenome</name>
    <dbReference type="NCBI Taxonomy" id="412755"/>
    <lineage>
        <taxon>unclassified sequences</taxon>
        <taxon>metagenomes</taxon>
        <taxon>ecological metagenomes</taxon>
    </lineage>
</organism>
<reference evidence="4" key="1">
    <citation type="journal article" date="2014" name="Front. Microbiol.">
        <title>High frequency of phylogenetically diverse reductive dehalogenase-homologous genes in deep subseafloor sedimentary metagenomes.</title>
        <authorList>
            <person name="Kawai M."/>
            <person name="Futagami T."/>
            <person name="Toyoda A."/>
            <person name="Takaki Y."/>
            <person name="Nishi S."/>
            <person name="Hori S."/>
            <person name="Arai W."/>
            <person name="Tsubouchi T."/>
            <person name="Morono Y."/>
            <person name="Uchiyama I."/>
            <person name="Ito T."/>
            <person name="Fujiyama A."/>
            <person name="Inagaki F."/>
            <person name="Takami H."/>
        </authorList>
    </citation>
    <scope>NUCLEOTIDE SEQUENCE</scope>
    <source>
        <strain evidence="4">Expedition CK06-06</strain>
    </source>
</reference>
<comment type="similarity">
    <text evidence="1">Belongs to the trimethylamine methyltransferase family.</text>
</comment>
<gene>
    <name evidence="4" type="ORF">S01H1_21135</name>
</gene>
<evidence type="ECO:0008006" key="5">
    <source>
        <dbReference type="Google" id="ProtNLM"/>
    </source>
</evidence>
<evidence type="ECO:0000313" key="4">
    <source>
        <dbReference type="EMBL" id="GAF92443.1"/>
    </source>
</evidence>
<keyword evidence="3" id="KW-0808">Transferase</keyword>
<protein>
    <recommendedName>
        <fullName evidence="5">Trimethylamine methyltransferase</fullName>
    </recommendedName>
</protein>
<sequence>SFNGDFGGFSVGSDQRETLFESFTTFCACSSHTDIVAGLGSIDNAKGVCFKQLLIDSYTWECCREYLKPIDITDEKLGLDALRELGPRGTFLTHPHTLKYLRNELIQWDEEKYEFLTMEKEEQMEKGTEIVNKILKEHKVTPVDESIIKKGYDIIEAYEKKYAQ</sequence>
<dbReference type="Pfam" id="PF06253">
    <property type="entry name" value="MTTB"/>
    <property type="match status" value="1"/>
</dbReference>
<evidence type="ECO:0000256" key="2">
    <source>
        <dbReference type="ARBA" id="ARBA00022603"/>
    </source>
</evidence>
<dbReference type="AlphaFoldDB" id="X0TFW3"/>
<comment type="caution">
    <text evidence="4">The sequence shown here is derived from an EMBL/GenBank/DDBJ whole genome shotgun (WGS) entry which is preliminary data.</text>
</comment>
<dbReference type="EMBL" id="BARS01011668">
    <property type="protein sequence ID" value="GAF92443.1"/>
    <property type="molecule type" value="Genomic_DNA"/>
</dbReference>
<dbReference type="Gene3D" id="3.20.20.480">
    <property type="entry name" value="Trimethylamine methyltransferase-like"/>
    <property type="match status" value="1"/>
</dbReference>
<evidence type="ECO:0000256" key="1">
    <source>
        <dbReference type="ARBA" id="ARBA00007137"/>
    </source>
</evidence>
<dbReference type="InterPro" id="IPR010426">
    <property type="entry name" value="MTTB_MeTrfase"/>
</dbReference>
<accession>X0TFW3</accession>
<keyword evidence="2" id="KW-0489">Methyltransferase</keyword>
<proteinExistence type="inferred from homology"/>
<dbReference type="GO" id="GO:0032259">
    <property type="term" value="P:methylation"/>
    <property type="evidence" value="ECO:0007669"/>
    <property type="project" value="UniProtKB-KW"/>
</dbReference>
<dbReference type="GO" id="GO:0008168">
    <property type="term" value="F:methyltransferase activity"/>
    <property type="evidence" value="ECO:0007669"/>
    <property type="project" value="UniProtKB-KW"/>
</dbReference>
<name>X0TFW3_9ZZZZ</name>
<dbReference type="InterPro" id="IPR038601">
    <property type="entry name" value="MttB-like_sf"/>
</dbReference>
<evidence type="ECO:0000256" key="3">
    <source>
        <dbReference type="ARBA" id="ARBA00022679"/>
    </source>
</evidence>
<dbReference type="GO" id="GO:0015948">
    <property type="term" value="P:methanogenesis"/>
    <property type="evidence" value="ECO:0007669"/>
    <property type="project" value="InterPro"/>
</dbReference>
<feature type="non-terminal residue" evidence="4">
    <location>
        <position position="1"/>
    </location>
</feature>